<dbReference type="GO" id="GO:0004672">
    <property type="term" value="F:protein kinase activity"/>
    <property type="evidence" value="ECO:0007669"/>
    <property type="project" value="InterPro"/>
</dbReference>
<dbReference type="Gene3D" id="1.10.510.10">
    <property type="entry name" value="Transferase(Phosphotransferase) domain 1"/>
    <property type="match status" value="1"/>
</dbReference>
<dbReference type="PANTHER" id="PTHR44167:SF24">
    <property type="entry name" value="SERINE_THREONINE-PROTEIN KINASE CHK2"/>
    <property type="match status" value="1"/>
</dbReference>
<reference evidence="2 3" key="1">
    <citation type="submission" date="2020-07" db="EMBL/GenBank/DDBJ databases">
        <title>Comparative genomics of pyrophilous fungi reveals a link between fire events and developmental genes.</title>
        <authorList>
            <consortium name="DOE Joint Genome Institute"/>
            <person name="Steindorff A.S."/>
            <person name="Carver A."/>
            <person name="Calhoun S."/>
            <person name="Stillman K."/>
            <person name="Liu H."/>
            <person name="Lipzen A."/>
            <person name="Pangilinan J."/>
            <person name="Labutti K."/>
            <person name="Bruns T.D."/>
            <person name="Grigoriev I.V."/>
        </authorList>
    </citation>
    <scope>NUCLEOTIDE SEQUENCE [LARGE SCALE GENOMIC DNA]</scope>
    <source>
        <strain evidence="2 3">CBS 144469</strain>
    </source>
</reference>
<keyword evidence="2" id="KW-0808">Transferase</keyword>
<name>A0A8H6M329_9AGAR</name>
<dbReference type="Pfam" id="PF00069">
    <property type="entry name" value="Pkinase"/>
    <property type="match status" value="1"/>
</dbReference>
<protein>
    <submittedName>
        <fullName evidence="2">Kinase-like domain-containing protein</fullName>
    </submittedName>
</protein>
<evidence type="ECO:0000313" key="2">
    <source>
        <dbReference type="EMBL" id="KAF6751414.1"/>
    </source>
</evidence>
<dbReference type="InterPro" id="IPR000719">
    <property type="entry name" value="Prot_kinase_dom"/>
</dbReference>
<dbReference type="GO" id="GO:0005524">
    <property type="term" value="F:ATP binding"/>
    <property type="evidence" value="ECO:0007669"/>
    <property type="project" value="InterPro"/>
</dbReference>
<keyword evidence="2" id="KW-0418">Kinase</keyword>
<dbReference type="Proteomes" id="UP000521943">
    <property type="component" value="Unassembled WGS sequence"/>
</dbReference>
<dbReference type="PROSITE" id="PS00109">
    <property type="entry name" value="PROTEIN_KINASE_TYR"/>
    <property type="match status" value="1"/>
</dbReference>
<feature type="domain" description="Protein kinase" evidence="1">
    <location>
        <begin position="1"/>
        <end position="331"/>
    </location>
</feature>
<dbReference type="PANTHER" id="PTHR44167">
    <property type="entry name" value="OVARIAN-SPECIFIC SERINE/THREONINE-PROTEIN KINASE LOK-RELATED"/>
    <property type="match status" value="1"/>
</dbReference>
<dbReference type="EMBL" id="JACGCI010000050">
    <property type="protein sequence ID" value="KAF6751414.1"/>
    <property type="molecule type" value="Genomic_DNA"/>
</dbReference>
<dbReference type="PROSITE" id="PS50011">
    <property type="entry name" value="PROTEIN_KINASE_DOM"/>
    <property type="match status" value="1"/>
</dbReference>
<evidence type="ECO:0000259" key="1">
    <source>
        <dbReference type="PROSITE" id="PS50011"/>
    </source>
</evidence>
<gene>
    <name evidence="2" type="ORF">DFP72DRAFT_1012373</name>
</gene>
<dbReference type="SUPFAM" id="SSF56112">
    <property type="entry name" value="Protein kinase-like (PK-like)"/>
    <property type="match status" value="1"/>
</dbReference>
<proteinExistence type="predicted"/>
<sequence length="381" mass="43838">MTLSEAALRVGLTDADLDPKNLNPGELWWKDQYDWLQQAGYRLRSRFSPDWEPSWSSSSSTQRWLHEDSLRTRSDVISHATQVEGGGYVVLKRVDRDKYPLEVEISSLLAEEPLRSDPNNHCIPSIEIMAHPTDDNIVILVLPVLRDFDDPPFDTVGEVLDFIRQFFVGLAFLHENRIIHGDISINNVMMDASGMYPQGFHPINNLRSVDFEHWIPHKYTRTEKPPRYYIIDFGLSKHIEEGESPLPMRAGTDITAPEYLDKSKTVNAFYIDVYCVGNMIRQEFLDGDAEGIRLGYHSFEFLRPLLTAMTDPEPEKRPTMPVALAKFDEIVGGLSSLTLRSQSRPKENEDFVTNFERSIRHWYKRLTYVIKRRPPIPTAGT</sequence>
<evidence type="ECO:0000313" key="3">
    <source>
        <dbReference type="Proteomes" id="UP000521943"/>
    </source>
</evidence>
<dbReference type="AlphaFoldDB" id="A0A8H6M329"/>
<dbReference type="InterPro" id="IPR011009">
    <property type="entry name" value="Kinase-like_dom_sf"/>
</dbReference>
<keyword evidence="3" id="KW-1185">Reference proteome</keyword>
<accession>A0A8H6M329</accession>
<dbReference type="SMART" id="SM00220">
    <property type="entry name" value="S_TKc"/>
    <property type="match status" value="1"/>
</dbReference>
<comment type="caution">
    <text evidence="2">The sequence shown here is derived from an EMBL/GenBank/DDBJ whole genome shotgun (WGS) entry which is preliminary data.</text>
</comment>
<dbReference type="OrthoDB" id="5987198at2759"/>
<dbReference type="InterPro" id="IPR008266">
    <property type="entry name" value="Tyr_kinase_AS"/>
</dbReference>
<organism evidence="2 3">
    <name type="scientific">Ephemerocybe angulata</name>
    <dbReference type="NCBI Taxonomy" id="980116"/>
    <lineage>
        <taxon>Eukaryota</taxon>
        <taxon>Fungi</taxon>
        <taxon>Dikarya</taxon>
        <taxon>Basidiomycota</taxon>
        <taxon>Agaricomycotina</taxon>
        <taxon>Agaricomycetes</taxon>
        <taxon>Agaricomycetidae</taxon>
        <taxon>Agaricales</taxon>
        <taxon>Agaricineae</taxon>
        <taxon>Psathyrellaceae</taxon>
        <taxon>Ephemerocybe</taxon>
    </lineage>
</organism>